<sequence>MLPGWSQHGCVLTQHNATQHKQHYTTLHNTTQRYATLHNTTQHNDENRPFSPAMQRHSNTVAE</sequence>
<proteinExistence type="predicted"/>
<dbReference type="EMBL" id="GBXM01107382">
    <property type="protein sequence ID" value="JAH01195.1"/>
    <property type="molecule type" value="Transcribed_RNA"/>
</dbReference>
<organism evidence="2">
    <name type="scientific">Anguilla anguilla</name>
    <name type="common">European freshwater eel</name>
    <name type="synonym">Muraena anguilla</name>
    <dbReference type="NCBI Taxonomy" id="7936"/>
    <lineage>
        <taxon>Eukaryota</taxon>
        <taxon>Metazoa</taxon>
        <taxon>Chordata</taxon>
        <taxon>Craniata</taxon>
        <taxon>Vertebrata</taxon>
        <taxon>Euteleostomi</taxon>
        <taxon>Actinopterygii</taxon>
        <taxon>Neopterygii</taxon>
        <taxon>Teleostei</taxon>
        <taxon>Anguilliformes</taxon>
        <taxon>Anguillidae</taxon>
        <taxon>Anguilla</taxon>
    </lineage>
</organism>
<protein>
    <submittedName>
        <fullName evidence="2">Uncharacterized protein</fullName>
    </submittedName>
</protein>
<evidence type="ECO:0000313" key="2">
    <source>
        <dbReference type="EMBL" id="JAH01195.1"/>
    </source>
</evidence>
<reference evidence="2" key="1">
    <citation type="submission" date="2014-11" db="EMBL/GenBank/DDBJ databases">
        <authorList>
            <person name="Amaro Gonzalez C."/>
        </authorList>
    </citation>
    <scope>NUCLEOTIDE SEQUENCE</scope>
</reference>
<dbReference type="AlphaFoldDB" id="A0A0E9PAV3"/>
<name>A0A0E9PAV3_ANGAN</name>
<accession>A0A0E9PAV3</accession>
<reference evidence="2" key="2">
    <citation type="journal article" date="2015" name="Fish Shellfish Immunol.">
        <title>Early steps in the European eel (Anguilla anguilla)-Vibrio vulnificus interaction in the gills: Role of the RtxA13 toxin.</title>
        <authorList>
            <person name="Callol A."/>
            <person name="Pajuelo D."/>
            <person name="Ebbesson L."/>
            <person name="Teles M."/>
            <person name="MacKenzie S."/>
            <person name="Amaro C."/>
        </authorList>
    </citation>
    <scope>NUCLEOTIDE SEQUENCE</scope>
</reference>
<evidence type="ECO:0000256" key="1">
    <source>
        <dbReference type="SAM" id="MobiDB-lite"/>
    </source>
</evidence>
<feature type="region of interest" description="Disordered" evidence="1">
    <location>
        <begin position="39"/>
        <end position="63"/>
    </location>
</feature>